<name>A0A1M7AVI3_PSETH</name>
<protein>
    <submittedName>
        <fullName evidence="1">Uncharacterized protein</fullName>
    </submittedName>
</protein>
<dbReference type="STRING" id="1848.SAMN05443637_13033"/>
<reference evidence="1 2" key="1">
    <citation type="submission" date="2016-11" db="EMBL/GenBank/DDBJ databases">
        <authorList>
            <person name="Jaros S."/>
            <person name="Januszkiewicz K."/>
            <person name="Wedrychowicz H."/>
        </authorList>
    </citation>
    <scope>NUCLEOTIDE SEQUENCE [LARGE SCALE GENOMIC DNA]</scope>
    <source>
        <strain evidence="1 2">DSM 43832</strain>
    </source>
</reference>
<dbReference type="AlphaFoldDB" id="A0A1M7AVI3"/>
<evidence type="ECO:0000313" key="2">
    <source>
        <dbReference type="Proteomes" id="UP000184363"/>
    </source>
</evidence>
<sequence>MSDATDTAPRPLIVNWEVAYAYRLDGDTADRHAIVTIAADTAEEAKTRAAEDLALIPGLRILAAREGECPLWAL</sequence>
<keyword evidence="2" id="KW-1185">Reference proteome</keyword>
<dbReference type="RefSeq" id="WP_073460387.1">
    <property type="nucleotide sequence ID" value="NZ_FRAP01000030.1"/>
</dbReference>
<dbReference type="Proteomes" id="UP000184363">
    <property type="component" value="Unassembled WGS sequence"/>
</dbReference>
<accession>A0A1M7AVI3</accession>
<evidence type="ECO:0000313" key="1">
    <source>
        <dbReference type="EMBL" id="SHL46798.1"/>
    </source>
</evidence>
<gene>
    <name evidence="1" type="ORF">SAMN05443637_13033</name>
</gene>
<proteinExistence type="predicted"/>
<dbReference type="EMBL" id="FRAP01000030">
    <property type="protein sequence ID" value="SHL46798.1"/>
    <property type="molecule type" value="Genomic_DNA"/>
</dbReference>
<organism evidence="1 2">
    <name type="scientific">Pseudonocardia thermophila</name>
    <dbReference type="NCBI Taxonomy" id="1848"/>
    <lineage>
        <taxon>Bacteria</taxon>
        <taxon>Bacillati</taxon>
        <taxon>Actinomycetota</taxon>
        <taxon>Actinomycetes</taxon>
        <taxon>Pseudonocardiales</taxon>
        <taxon>Pseudonocardiaceae</taxon>
        <taxon>Pseudonocardia</taxon>
    </lineage>
</organism>